<comment type="caution">
    <text evidence="10">The sequence shown here is derived from an EMBL/GenBank/DDBJ whole genome shotgun (WGS) entry which is preliminary data.</text>
</comment>
<keyword evidence="8" id="KW-0472">Membrane</keyword>
<evidence type="ECO:0000313" key="11">
    <source>
        <dbReference type="Proteomes" id="UP001602119"/>
    </source>
</evidence>
<sequence>MPNVAPLGPGDPLRLGPFALSGRIGEGGQGVVYLGHGESGEPVAVKLLHVKFSGDAMARSRFGRELRAAERVASFCTARVIAADLEGDIPYIASEYIDGRSLREVVEESGPISGPALERLAVGTATALTAIHHAGIVHRDFKPDNVLLAPDGPRVVDFGIARIIDTTGTITSRAIGTPAYMSPEQISGDTVGPPSDVFAWAATIAYAATGTAAFGGTSIAVVLNRVLNHDIDVSMLPEPLRGVVRSCLNKLPAARPTADSILLRLLGRPESGDASTVVLSEGANAAAAPEAGEVTREMRLPQGMATGTAPRSRTSRSGESRLSDHEAPVSREHAPEETGAQVPEAGPAHGHAQGVRGQDVEEPHAADMPPQRELTQDIYVRDVHTWSAEIWAPSRTGAQDPGRHDVGHRDGGREDAGHEGTGWRDGGGYQDTGRQDVGNQGETHPGTGRRRRRGRLIVAVLAAAAALVAGGTLTAAYLRSDSGTPDPTPTSGGGVRRSPAAGTFSSVVDKALQTGRLTVGVKGDLPGVGLGGGDGSFTGFDVDVARYIAAELGVRADGVTFKRIGRAERAGVLTGRDVDLVIATYAYEDNRQDPVGFAGPYYVAHTDVLVPKGSPIRRLADLAGKRVCAPSGSQSVALIQDRVDVEPIAADNYATCMDKLVTGQVDAVPGDDLILAGFANRVRGLRLAVVGLKLTDQRYAVGLPKGDARTCEAVQAAISRMYADGTLKKLLDRHFGNVDFDAEDKLPAPLTCGS</sequence>
<evidence type="ECO:0000256" key="6">
    <source>
        <dbReference type="ARBA" id="ARBA00022840"/>
    </source>
</evidence>
<evidence type="ECO:0000256" key="1">
    <source>
        <dbReference type="ARBA" id="ARBA00010333"/>
    </source>
</evidence>
<dbReference type="PANTHER" id="PTHR43289">
    <property type="entry name" value="MITOGEN-ACTIVATED PROTEIN KINASE KINASE KINASE 20-RELATED"/>
    <property type="match status" value="1"/>
</dbReference>
<dbReference type="RefSeq" id="WP_387341519.1">
    <property type="nucleotide sequence ID" value="NZ_JBIAXI010000005.1"/>
</dbReference>
<dbReference type="SMART" id="SM00062">
    <property type="entry name" value="PBPb"/>
    <property type="match status" value="1"/>
</dbReference>
<keyword evidence="2 10" id="KW-0808">Transferase</keyword>
<keyword evidence="8" id="KW-1133">Transmembrane helix</keyword>
<dbReference type="InterPro" id="IPR001638">
    <property type="entry name" value="Solute-binding_3/MltF_N"/>
</dbReference>
<dbReference type="PROSITE" id="PS50011">
    <property type="entry name" value="PROTEIN_KINASE_DOM"/>
    <property type="match status" value="1"/>
</dbReference>
<dbReference type="PANTHER" id="PTHR43289:SF34">
    <property type="entry name" value="SERINE_THREONINE-PROTEIN KINASE YBDM-RELATED"/>
    <property type="match status" value="1"/>
</dbReference>
<dbReference type="Pfam" id="PF00069">
    <property type="entry name" value="Pkinase"/>
    <property type="match status" value="1"/>
</dbReference>
<evidence type="ECO:0000256" key="5">
    <source>
        <dbReference type="ARBA" id="ARBA00022777"/>
    </source>
</evidence>
<dbReference type="GO" id="GO:0004674">
    <property type="term" value="F:protein serine/threonine kinase activity"/>
    <property type="evidence" value="ECO:0007669"/>
    <property type="project" value="UniProtKB-EC"/>
</dbReference>
<feature type="compositionally biased region" description="Basic and acidic residues" evidence="7">
    <location>
        <begin position="316"/>
        <end position="336"/>
    </location>
</feature>
<evidence type="ECO:0000259" key="9">
    <source>
        <dbReference type="PROSITE" id="PS50011"/>
    </source>
</evidence>
<dbReference type="EC" id="2.7.11.1" evidence="10"/>
<evidence type="ECO:0000256" key="3">
    <source>
        <dbReference type="ARBA" id="ARBA00022729"/>
    </source>
</evidence>
<accession>A0ABW6V191</accession>
<comment type="similarity">
    <text evidence="1">Belongs to the bacterial solute-binding protein 3 family.</text>
</comment>
<protein>
    <submittedName>
        <fullName evidence="10">Serine/threonine-protein kinase</fullName>
        <ecNumber evidence="10">2.7.11.1</ecNumber>
    </submittedName>
</protein>
<keyword evidence="11" id="KW-1185">Reference proteome</keyword>
<reference evidence="10 11" key="1">
    <citation type="submission" date="2024-10" db="EMBL/GenBank/DDBJ databases">
        <title>The Natural Products Discovery Center: Release of the First 8490 Sequenced Strains for Exploring Actinobacteria Biosynthetic Diversity.</title>
        <authorList>
            <person name="Kalkreuter E."/>
            <person name="Kautsar S.A."/>
            <person name="Yang D."/>
            <person name="Bader C.D."/>
            <person name="Teijaro C.N."/>
            <person name="Fluegel L."/>
            <person name="Davis C.M."/>
            <person name="Simpson J.R."/>
            <person name="Lauterbach L."/>
            <person name="Steele A.D."/>
            <person name="Gui C."/>
            <person name="Meng S."/>
            <person name="Li G."/>
            <person name="Viehrig K."/>
            <person name="Ye F."/>
            <person name="Su P."/>
            <person name="Kiefer A.F."/>
            <person name="Nichols A."/>
            <person name="Cepeda A.J."/>
            <person name="Yan W."/>
            <person name="Fan B."/>
            <person name="Jiang Y."/>
            <person name="Adhikari A."/>
            <person name="Zheng C.-J."/>
            <person name="Schuster L."/>
            <person name="Cowan T.M."/>
            <person name="Smanski M.J."/>
            <person name="Chevrette M.G."/>
            <person name="De Carvalho L.P.S."/>
            <person name="Shen B."/>
        </authorList>
    </citation>
    <scope>NUCLEOTIDE SEQUENCE [LARGE SCALE GENOMIC DNA]</scope>
    <source>
        <strain evidence="10 11">NPDC001281</strain>
    </source>
</reference>
<feature type="region of interest" description="Disordered" evidence="7">
    <location>
        <begin position="284"/>
        <end position="376"/>
    </location>
</feature>
<dbReference type="EMBL" id="JBIAXI010000005">
    <property type="protein sequence ID" value="MFF4773066.1"/>
    <property type="molecule type" value="Genomic_DNA"/>
</dbReference>
<organism evidence="10 11">
    <name type="scientific">Microtetraspora fusca</name>
    <dbReference type="NCBI Taxonomy" id="1997"/>
    <lineage>
        <taxon>Bacteria</taxon>
        <taxon>Bacillati</taxon>
        <taxon>Actinomycetota</taxon>
        <taxon>Actinomycetes</taxon>
        <taxon>Streptosporangiales</taxon>
        <taxon>Streptosporangiaceae</taxon>
        <taxon>Microtetraspora</taxon>
    </lineage>
</organism>
<evidence type="ECO:0000256" key="7">
    <source>
        <dbReference type="SAM" id="MobiDB-lite"/>
    </source>
</evidence>
<dbReference type="SUPFAM" id="SSF53850">
    <property type="entry name" value="Periplasmic binding protein-like II"/>
    <property type="match status" value="1"/>
</dbReference>
<dbReference type="InterPro" id="IPR011009">
    <property type="entry name" value="Kinase-like_dom_sf"/>
</dbReference>
<dbReference type="Gene3D" id="1.10.510.10">
    <property type="entry name" value="Transferase(Phosphotransferase) domain 1"/>
    <property type="match status" value="1"/>
</dbReference>
<feature type="domain" description="Protein kinase" evidence="9">
    <location>
        <begin position="18"/>
        <end position="266"/>
    </location>
</feature>
<dbReference type="Gene3D" id="3.40.190.10">
    <property type="entry name" value="Periplasmic binding protein-like II"/>
    <property type="match status" value="2"/>
</dbReference>
<gene>
    <name evidence="10" type="ORF">ACFY05_09435</name>
</gene>
<dbReference type="Gene3D" id="3.30.200.20">
    <property type="entry name" value="Phosphorylase Kinase, domain 1"/>
    <property type="match status" value="1"/>
</dbReference>
<feature type="region of interest" description="Disordered" evidence="7">
    <location>
        <begin position="392"/>
        <end position="451"/>
    </location>
</feature>
<dbReference type="InterPro" id="IPR000719">
    <property type="entry name" value="Prot_kinase_dom"/>
</dbReference>
<feature type="transmembrane region" description="Helical" evidence="8">
    <location>
        <begin position="456"/>
        <end position="478"/>
    </location>
</feature>
<dbReference type="PROSITE" id="PS01039">
    <property type="entry name" value="SBP_BACTERIAL_3"/>
    <property type="match status" value="1"/>
</dbReference>
<keyword evidence="5 10" id="KW-0418">Kinase</keyword>
<dbReference type="InterPro" id="IPR008271">
    <property type="entry name" value="Ser/Thr_kinase_AS"/>
</dbReference>
<evidence type="ECO:0000256" key="2">
    <source>
        <dbReference type="ARBA" id="ARBA00022679"/>
    </source>
</evidence>
<evidence type="ECO:0000256" key="4">
    <source>
        <dbReference type="ARBA" id="ARBA00022741"/>
    </source>
</evidence>
<dbReference type="InterPro" id="IPR018313">
    <property type="entry name" value="SBP_3_CS"/>
</dbReference>
<evidence type="ECO:0000313" key="10">
    <source>
        <dbReference type="EMBL" id="MFF4773066.1"/>
    </source>
</evidence>
<proteinExistence type="inferred from homology"/>
<name>A0ABW6V191_MICFU</name>
<dbReference type="PROSITE" id="PS00108">
    <property type="entry name" value="PROTEIN_KINASE_ST"/>
    <property type="match status" value="1"/>
</dbReference>
<dbReference type="CDD" id="cd14014">
    <property type="entry name" value="STKc_PknB_like"/>
    <property type="match status" value="1"/>
</dbReference>
<feature type="region of interest" description="Disordered" evidence="7">
    <location>
        <begin position="477"/>
        <end position="500"/>
    </location>
</feature>
<dbReference type="SUPFAM" id="SSF56112">
    <property type="entry name" value="Protein kinase-like (PK-like)"/>
    <property type="match status" value="1"/>
</dbReference>
<keyword evidence="4" id="KW-0547">Nucleotide-binding</keyword>
<evidence type="ECO:0000256" key="8">
    <source>
        <dbReference type="SAM" id="Phobius"/>
    </source>
</evidence>
<keyword evidence="8" id="KW-0812">Transmembrane</keyword>
<keyword evidence="6" id="KW-0067">ATP-binding</keyword>
<dbReference type="Pfam" id="PF00497">
    <property type="entry name" value="SBP_bac_3"/>
    <property type="match status" value="1"/>
</dbReference>
<dbReference type="Proteomes" id="UP001602119">
    <property type="component" value="Unassembled WGS sequence"/>
</dbReference>
<feature type="compositionally biased region" description="Basic and acidic residues" evidence="7">
    <location>
        <begin position="401"/>
        <end position="422"/>
    </location>
</feature>
<keyword evidence="3" id="KW-0732">Signal</keyword>